<dbReference type="Gene3D" id="3.20.20.80">
    <property type="entry name" value="Glycosidases"/>
    <property type="match status" value="1"/>
</dbReference>
<keyword evidence="2" id="KW-1185">Reference proteome</keyword>
<dbReference type="Proteomes" id="UP001589605">
    <property type="component" value="Unassembled WGS sequence"/>
</dbReference>
<evidence type="ECO:0000313" key="2">
    <source>
        <dbReference type="Proteomes" id="UP001589605"/>
    </source>
</evidence>
<evidence type="ECO:0008006" key="3">
    <source>
        <dbReference type="Google" id="ProtNLM"/>
    </source>
</evidence>
<name>A0ABV5F0K1_9FLAO</name>
<proteinExistence type="predicted"/>
<dbReference type="RefSeq" id="WP_382381883.1">
    <property type="nucleotide sequence ID" value="NZ_JBHMEZ010000003.1"/>
</dbReference>
<accession>A0ABV5F0K1</accession>
<gene>
    <name evidence="1" type="ORF">ACFFVB_06375</name>
</gene>
<reference evidence="1 2" key="1">
    <citation type="submission" date="2024-09" db="EMBL/GenBank/DDBJ databases">
        <authorList>
            <person name="Sun Q."/>
            <person name="Mori K."/>
        </authorList>
    </citation>
    <scope>NUCLEOTIDE SEQUENCE [LARGE SCALE GENOMIC DNA]</scope>
    <source>
        <strain evidence="1 2">CECT 8286</strain>
    </source>
</reference>
<evidence type="ECO:0000313" key="1">
    <source>
        <dbReference type="EMBL" id="MFB9052703.1"/>
    </source>
</evidence>
<organism evidence="1 2">
    <name type="scientific">Formosa undariae</name>
    <dbReference type="NCBI Taxonomy" id="1325436"/>
    <lineage>
        <taxon>Bacteria</taxon>
        <taxon>Pseudomonadati</taxon>
        <taxon>Bacteroidota</taxon>
        <taxon>Flavobacteriia</taxon>
        <taxon>Flavobacteriales</taxon>
        <taxon>Flavobacteriaceae</taxon>
        <taxon>Formosa</taxon>
    </lineage>
</organism>
<sequence length="551" mass="63524">MRIRFQLFTVVIMFVCFSIKVKAQHQYPSPLILDMVHHNPGEAPYNTAYNDPAVIKEMGYNGKVYFLFESPALAINWESVDKDILPKGSEERKWVDAKAEQIKKMHAQCKAEDMAIYAMSDLVLFPKRLIKKYNIEDTFGDPNHPLTEKFVRAQINEMFDQFPDLDGLVVRIGETYLHDAPYHQGAIEDKSSPEKTIIPLMKMLKEEICVKRDKQLIFRTWNAFDRNMGPYMEVSDAVEPHKNLIISIKQCEGDFHRARPFSKLIGQGRHPQIVEVQSAREYEGKGAYPNYIANGVIEGFEEHANMPEGDINSIREFVETTPDLYAGIWTWSRGGGWEGPYVKSEMWCDLNSWVMAQWAQNTEQSEAFIFNRYATERLNLKGDDVAKFRSLCLLSAEAVIRGRNTVQNDISDVWWTRDQGIGWPAVAKDAVGQKRNLEQKDESVAKWEEIVALSKAITWDSEAAKNHAIGSAEYGLRLYKIYRALVYMSDAEAKGDVKEIKKWITIYDKAWADYNKLPEQYNMVATLYTQDYDRHIAHNANQKVNELRTQK</sequence>
<dbReference type="EMBL" id="JBHMEZ010000003">
    <property type="protein sequence ID" value="MFB9052703.1"/>
    <property type="molecule type" value="Genomic_DNA"/>
</dbReference>
<comment type="caution">
    <text evidence="1">The sequence shown here is derived from an EMBL/GenBank/DDBJ whole genome shotgun (WGS) entry which is preliminary data.</text>
</comment>
<dbReference type="SUPFAM" id="SSF51445">
    <property type="entry name" value="(Trans)glycosidases"/>
    <property type="match status" value="1"/>
</dbReference>
<protein>
    <recommendedName>
        <fullName evidence="3">Glycosyl hydrolase family 67</fullName>
    </recommendedName>
</protein>
<dbReference type="InterPro" id="IPR017853">
    <property type="entry name" value="GH"/>
</dbReference>